<feature type="region of interest" description="Disordered" evidence="1">
    <location>
        <begin position="945"/>
        <end position="992"/>
    </location>
</feature>
<dbReference type="EMBL" id="ML220116">
    <property type="protein sequence ID" value="TGZ82147.1"/>
    <property type="molecule type" value="Genomic_DNA"/>
</dbReference>
<feature type="compositionally biased region" description="Polar residues" evidence="1">
    <location>
        <begin position="870"/>
        <end position="885"/>
    </location>
</feature>
<protein>
    <submittedName>
        <fullName evidence="3">Uncharacterized protein</fullName>
    </submittedName>
</protein>
<feature type="compositionally biased region" description="Low complexity" evidence="1">
    <location>
        <begin position="957"/>
        <end position="967"/>
    </location>
</feature>
<feature type="transmembrane region" description="Helical" evidence="2">
    <location>
        <begin position="606"/>
        <end position="627"/>
    </location>
</feature>
<gene>
    <name evidence="3" type="ORF">EX30DRAFT_395011</name>
</gene>
<dbReference type="InParanoid" id="A0A4S2MZK3"/>
<dbReference type="InterPro" id="IPR021109">
    <property type="entry name" value="Peptidase_aspartic_dom_sf"/>
</dbReference>
<evidence type="ECO:0000256" key="2">
    <source>
        <dbReference type="SAM" id="Phobius"/>
    </source>
</evidence>
<keyword evidence="2" id="KW-1133">Transmembrane helix</keyword>
<proteinExistence type="predicted"/>
<evidence type="ECO:0000256" key="1">
    <source>
        <dbReference type="SAM" id="MobiDB-lite"/>
    </source>
</evidence>
<name>A0A4S2MZK3_9PEZI</name>
<feature type="region of interest" description="Disordered" evidence="1">
    <location>
        <begin position="856"/>
        <end position="909"/>
    </location>
</feature>
<feature type="compositionally biased region" description="Low complexity" evidence="1">
    <location>
        <begin position="17"/>
        <end position="30"/>
    </location>
</feature>
<dbReference type="AlphaFoldDB" id="A0A4S2MZK3"/>
<evidence type="ECO:0000313" key="4">
    <source>
        <dbReference type="Proteomes" id="UP000298138"/>
    </source>
</evidence>
<reference evidence="3 4" key="1">
    <citation type="submission" date="2019-04" db="EMBL/GenBank/DDBJ databases">
        <title>Comparative genomics and transcriptomics to analyze fruiting body development in filamentous ascomycetes.</title>
        <authorList>
            <consortium name="DOE Joint Genome Institute"/>
            <person name="Lutkenhaus R."/>
            <person name="Traeger S."/>
            <person name="Breuer J."/>
            <person name="Kuo A."/>
            <person name="Lipzen A."/>
            <person name="Pangilinan J."/>
            <person name="Dilworth D."/>
            <person name="Sandor L."/>
            <person name="Poggeler S."/>
            <person name="Barry K."/>
            <person name="Grigoriev I.V."/>
            <person name="Nowrousian M."/>
        </authorList>
    </citation>
    <scope>NUCLEOTIDE SEQUENCE [LARGE SCALE GENOMIC DNA]</scope>
    <source>
        <strain evidence="3 4">CBS 389.68</strain>
    </source>
</reference>
<feature type="compositionally biased region" description="Polar residues" evidence="1">
    <location>
        <begin position="979"/>
        <end position="992"/>
    </location>
</feature>
<accession>A0A4S2MZK3</accession>
<dbReference type="SUPFAM" id="SSF50630">
    <property type="entry name" value="Acid proteases"/>
    <property type="match status" value="1"/>
</dbReference>
<sequence>MDVVDWRLRSRKRGPCRLSTSPTVSSTRRITTPRRPPSKTMLSIAPALLLVFLASTTIVVAAAPSTTTTETLAPLVIDLVPSSSQFGGLVKVFLGPDDAQQPVRLLPTLKIDSTTIVQAPGPELCALLPDPNSWNRIRKPCDGDVISVNVQLTGIASMMETVRWTPLAGGADDMVGLVLRKGRGENPPTVAQIEGAMRNDGEYIWDVSKTYRELGLQESDDYSLMLFTNSAPPRTSSSGYFALETTTLTSPIAPGVYKAAPGDTTDPSTRKKCIEFLKSNGGFYNLSSDASYKKSDFAPGIFDKSSLGREVSSSASGFSQLALSVGGRNFKVDNGGIDTIMSSTLGAGTIALNALQKSRGLDDQLNVVALYAGSDKHSGSIVLGGYDLALVDAPKSAVFSKGLQHPDIVVLPMDSVTISNADRNITISSKQGRSNIALSWDSQGLRLPSEILDSILPIIGNPTYDGSVGGYVYSNNTNPPQEAALIFNFNNGTKELSVSIPISSLLLTESEDDNPITPLQESGRQYLALSPTPDGTTTGSYLGRRFLQSVYIIDSPTATEKFHLSIIPSKLPSEKNIIAASSSSLALFNGILPPSHSTISSKTSRLIAGLAGGLAAVIILLIVLWLYHRGASRSRRHRRRQRRQIKQWFEYNEKHSESKESVHSVFKDLGFRPSVQPVPPVKKQSRLRHIASQWPKRKDKGLCRGNSISIQDAYNNRDFTSSRLGKELSSNVEGKGKQVWSPYSSPIHADSSSSSGLAKELNAFPAPVDEKRDSILSMPKPVRRSDHNVSHILSREYFSPPAAKEVVDNDDPPVGHVLKRNPTMSRAEIDLKHCSSYGEMYMTDDDGISVLFEDGRHSSVLDPGTPNPQTPGETPIPSSSTTLATFATHPFDSHTSNVPNPPGPRPLSVISSVSSHSIVSHPSRVSSITRNSIISQLSPLQRVLSMNPNSKDHNNQQLPQIPSRSPSSSPPDSPILRPTSSATIQPKGSSLS</sequence>
<keyword evidence="4" id="KW-1185">Reference proteome</keyword>
<evidence type="ECO:0000313" key="3">
    <source>
        <dbReference type="EMBL" id="TGZ82147.1"/>
    </source>
</evidence>
<dbReference type="Proteomes" id="UP000298138">
    <property type="component" value="Unassembled WGS sequence"/>
</dbReference>
<dbReference type="Gene3D" id="2.40.70.10">
    <property type="entry name" value="Acid Proteases"/>
    <property type="match status" value="1"/>
</dbReference>
<dbReference type="OrthoDB" id="5357409at2759"/>
<organism evidence="3 4">
    <name type="scientific">Ascodesmis nigricans</name>
    <dbReference type="NCBI Taxonomy" id="341454"/>
    <lineage>
        <taxon>Eukaryota</taxon>
        <taxon>Fungi</taxon>
        <taxon>Dikarya</taxon>
        <taxon>Ascomycota</taxon>
        <taxon>Pezizomycotina</taxon>
        <taxon>Pezizomycetes</taxon>
        <taxon>Pezizales</taxon>
        <taxon>Ascodesmidaceae</taxon>
        <taxon>Ascodesmis</taxon>
    </lineage>
</organism>
<keyword evidence="2" id="KW-0812">Transmembrane</keyword>
<keyword evidence="2" id="KW-0472">Membrane</keyword>
<feature type="region of interest" description="Disordered" evidence="1">
    <location>
        <begin position="15"/>
        <end position="37"/>
    </location>
</feature>